<reference evidence="2" key="1">
    <citation type="submission" date="2016-11" db="EMBL/GenBank/DDBJ databases">
        <authorList>
            <person name="Varghese N."/>
            <person name="Submissions S."/>
        </authorList>
    </citation>
    <scope>NUCLEOTIDE SEQUENCE [LARGE SCALE GENOMIC DNA]</scope>
    <source>
        <strain evidence="2">DSM 13643</strain>
    </source>
</reference>
<evidence type="ECO:0000313" key="1">
    <source>
        <dbReference type="EMBL" id="SHH49772.1"/>
    </source>
</evidence>
<dbReference type="AlphaFoldDB" id="A0A1M5TG95"/>
<accession>A0A1M5TG95</accession>
<protein>
    <submittedName>
        <fullName evidence="1">Uncharacterized protein</fullName>
    </submittedName>
</protein>
<dbReference type="Proteomes" id="UP000183967">
    <property type="component" value="Unassembled WGS sequence"/>
</dbReference>
<sequence>MDNKNKKNDVKRDNVVNNAVKEAQNITGVVVGEFPNAPGLINKDIGMKDNKKGRLE</sequence>
<dbReference type="OrthoDB" id="9951886at2"/>
<gene>
    <name evidence="1" type="ORF">SAMN02745135_00990</name>
</gene>
<evidence type="ECO:0000313" key="2">
    <source>
        <dbReference type="Proteomes" id="UP000183967"/>
    </source>
</evidence>
<organism evidence="1 2">
    <name type="scientific">Caloranaerobacter azorensis DSM 13643</name>
    <dbReference type="NCBI Taxonomy" id="1121264"/>
    <lineage>
        <taxon>Bacteria</taxon>
        <taxon>Bacillati</taxon>
        <taxon>Bacillota</taxon>
        <taxon>Tissierellia</taxon>
        <taxon>Tissierellales</taxon>
        <taxon>Thermohalobacteraceae</taxon>
        <taxon>Caloranaerobacter</taxon>
    </lineage>
</organism>
<keyword evidence="2" id="KW-1185">Reference proteome</keyword>
<name>A0A1M5TG95_9FIRM</name>
<dbReference type="EMBL" id="FQXO01000021">
    <property type="protein sequence ID" value="SHH49772.1"/>
    <property type="molecule type" value="Genomic_DNA"/>
</dbReference>
<proteinExistence type="predicted"/>
<dbReference type="RefSeq" id="WP_159430381.1">
    <property type="nucleotide sequence ID" value="NZ_FQXO01000021.1"/>
</dbReference>